<dbReference type="Pfam" id="PF08530">
    <property type="entry name" value="PepX_C"/>
    <property type="match status" value="1"/>
</dbReference>
<reference evidence="3 4" key="1">
    <citation type="submission" date="2024-10" db="EMBL/GenBank/DDBJ databases">
        <title>The Natural Products Discovery Center: Release of the First 8490 Sequenced Strains for Exploring Actinobacteria Biosynthetic Diversity.</title>
        <authorList>
            <person name="Kalkreuter E."/>
            <person name="Kautsar S.A."/>
            <person name="Yang D."/>
            <person name="Bader C.D."/>
            <person name="Teijaro C.N."/>
            <person name="Fluegel L."/>
            <person name="Davis C.M."/>
            <person name="Simpson J.R."/>
            <person name="Lauterbach L."/>
            <person name="Steele A.D."/>
            <person name="Gui C."/>
            <person name="Meng S."/>
            <person name="Li G."/>
            <person name="Viehrig K."/>
            <person name="Ye F."/>
            <person name="Su P."/>
            <person name="Kiefer A.F."/>
            <person name="Nichols A."/>
            <person name="Cepeda A.J."/>
            <person name="Yan W."/>
            <person name="Fan B."/>
            <person name="Jiang Y."/>
            <person name="Adhikari A."/>
            <person name="Zheng C.-J."/>
            <person name="Schuster L."/>
            <person name="Cowan T.M."/>
            <person name="Smanski M.J."/>
            <person name="Chevrette M.G."/>
            <person name="De Carvalho L.P.S."/>
            <person name="Shen B."/>
        </authorList>
    </citation>
    <scope>NUCLEOTIDE SEQUENCE [LARGE SCALE GENOMIC DNA]</scope>
    <source>
        <strain evidence="3 4">NPDC019275</strain>
    </source>
</reference>
<dbReference type="NCBIfam" id="TIGR00976">
    <property type="entry name" value="CocE_NonD"/>
    <property type="match status" value="1"/>
</dbReference>
<comment type="caution">
    <text evidence="3">The sequence shown here is derived from an EMBL/GenBank/DDBJ whole genome shotgun (WGS) entry which is preliminary data.</text>
</comment>
<dbReference type="GO" id="GO:0016787">
    <property type="term" value="F:hydrolase activity"/>
    <property type="evidence" value="ECO:0007669"/>
    <property type="project" value="UniProtKB-KW"/>
</dbReference>
<dbReference type="Gene3D" id="1.10.3020.10">
    <property type="entry name" value="alpha-amino acid ester hydrolase ( Helical cap domain)"/>
    <property type="match status" value="1"/>
</dbReference>
<dbReference type="SUPFAM" id="SSF53474">
    <property type="entry name" value="alpha/beta-Hydrolases"/>
    <property type="match status" value="1"/>
</dbReference>
<dbReference type="Pfam" id="PF02129">
    <property type="entry name" value="Peptidase_S15"/>
    <property type="match status" value="1"/>
</dbReference>
<protein>
    <submittedName>
        <fullName evidence="3">CocE/NonD family hydrolase</fullName>
    </submittedName>
</protein>
<dbReference type="RefSeq" id="WP_357409761.1">
    <property type="nucleotide sequence ID" value="NZ_JBEYCD010000017.1"/>
</dbReference>
<dbReference type="Gene3D" id="2.60.120.260">
    <property type="entry name" value="Galactose-binding domain-like"/>
    <property type="match status" value="1"/>
</dbReference>
<keyword evidence="1 3" id="KW-0378">Hydrolase</keyword>
<dbReference type="InterPro" id="IPR029058">
    <property type="entry name" value="AB_hydrolase_fold"/>
</dbReference>
<organism evidence="3 4">
    <name type="scientific">Nocardia xishanensis</name>
    <dbReference type="NCBI Taxonomy" id="238964"/>
    <lineage>
        <taxon>Bacteria</taxon>
        <taxon>Bacillati</taxon>
        <taxon>Actinomycetota</taxon>
        <taxon>Actinomycetes</taxon>
        <taxon>Mycobacteriales</taxon>
        <taxon>Nocardiaceae</taxon>
        <taxon>Nocardia</taxon>
    </lineage>
</organism>
<proteinExistence type="predicted"/>
<dbReference type="InterPro" id="IPR013736">
    <property type="entry name" value="Xaa-Pro_dipept_C"/>
</dbReference>
<evidence type="ECO:0000313" key="4">
    <source>
        <dbReference type="Proteomes" id="UP001611415"/>
    </source>
</evidence>
<dbReference type="SUPFAM" id="SSF49785">
    <property type="entry name" value="Galactose-binding domain-like"/>
    <property type="match status" value="1"/>
</dbReference>
<dbReference type="SMART" id="SM00939">
    <property type="entry name" value="PepX_C"/>
    <property type="match status" value="1"/>
</dbReference>
<accession>A0ABW7XB77</accession>
<dbReference type="Proteomes" id="UP001611415">
    <property type="component" value="Unassembled WGS sequence"/>
</dbReference>
<dbReference type="Gene3D" id="3.40.50.1820">
    <property type="entry name" value="alpha/beta hydrolase"/>
    <property type="match status" value="1"/>
</dbReference>
<evidence type="ECO:0000313" key="3">
    <source>
        <dbReference type="EMBL" id="MFI2478398.1"/>
    </source>
</evidence>
<dbReference type="InterPro" id="IPR005674">
    <property type="entry name" value="CocE/Ser_esterase"/>
</dbReference>
<name>A0ABW7XB77_9NOCA</name>
<sequence length="546" mass="60282">MSPRQALKPVLPLWSRFHALRARLPKPTPWRMRTVRIPTRDGILLGADLYTPVVPSKGVLLVAGPYGRGLAMAVGFARAFAGQGYTTLFASSRGTADSEGELDPMRREADDMWDIVRWMREQPWYPGRFGTIGGSYHGYTQWALMSDPPDDLEAAVVTMAPHDFSRHSWGSGSFRFDLIGWSADVGSPEDPNPVRSTRARAAMRKRVDAVIEAVPFLPAADDFFTDAGRRWALDRLVRDDLDDPFWAPMQHADALDKSRVPTLIFAGWQDIFLSQSMQQYARLRERGVDVALTVGAWTHIDILLRGQSVIGPETLDWLDAYLAGASELRRRTPVRVQAGAKKRWIELREWPPAVTTTTLHLHPGGRLDEDAPGPDAAESSFVFDPARPTPTIGGNLISAGGYRDDTAYAEREDMLVYDSAPLRADLRLLGAPSVLLEHATERSDADVFVRVSDVDPKGRSRNITETYQRRSGAGALALTLNDTAYVFQAGHRVRLIIAGGSFPQFSRNPGTGENPLAAATLHRNRHEISHADGASKLHLPVVTTAV</sequence>
<dbReference type="InterPro" id="IPR008979">
    <property type="entry name" value="Galactose-bd-like_sf"/>
</dbReference>
<feature type="domain" description="Xaa-Pro dipeptidyl-peptidase C-terminal" evidence="2">
    <location>
        <begin position="315"/>
        <end position="538"/>
    </location>
</feature>
<evidence type="ECO:0000256" key="1">
    <source>
        <dbReference type="ARBA" id="ARBA00022801"/>
    </source>
</evidence>
<dbReference type="EMBL" id="JBIRYO010000038">
    <property type="protein sequence ID" value="MFI2478398.1"/>
    <property type="molecule type" value="Genomic_DNA"/>
</dbReference>
<evidence type="ECO:0000259" key="2">
    <source>
        <dbReference type="SMART" id="SM00939"/>
    </source>
</evidence>
<keyword evidence="4" id="KW-1185">Reference proteome</keyword>
<gene>
    <name evidence="3" type="ORF">ACH49W_34005</name>
</gene>
<dbReference type="InterPro" id="IPR000383">
    <property type="entry name" value="Xaa-Pro-like_dom"/>
</dbReference>